<keyword evidence="3" id="KW-1185">Reference proteome</keyword>
<keyword evidence="1" id="KW-0472">Membrane</keyword>
<sequence length="61" mass="6759">MAQLPRGDFWSRLGTYALLTLLICVLLLHIAREIWDGALTGCPGYDGASHMREAEALCRDP</sequence>
<proteinExistence type="predicted"/>
<dbReference type="AlphaFoldDB" id="A0A089NN27"/>
<keyword evidence="1" id="KW-0812">Transmembrane</keyword>
<dbReference type="HOGENOM" id="CLU_2917368_0_0_5"/>
<evidence type="ECO:0000313" key="2">
    <source>
        <dbReference type="EMBL" id="AIQ89321.1"/>
    </source>
</evidence>
<dbReference type="KEGG" id="mor:MOC_1566"/>
<dbReference type="Proteomes" id="UP000029492">
    <property type="component" value="Chromosome"/>
</dbReference>
<reference evidence="2 3" key="1">
    <citation type="journal article" date="2014" name="PLoS ONE">
        <title>Genome Information of Methylobacterium oryzae, a Plant-Probiotic Methylotroph in the Phyllosphere.</title>
        <authorList>
            <person name="Kwak M.J."/>
            <person name="Jeong H."/>
            <person name="Madhaiyan M."/>
            <person name="Lee Y."/>
            <person name="Sa T.M."/>
            <person name="Oh T.K."/>
            <person name="Kim J.F."/>
        </authorList>
    </citation>
    <scope>NUCLEOTIDE SEQUENCE [LARGE SCALE GENOMIC DNA]</scope>
    <source>
        <strain evidence="2 3">CBMB20</strain>
    </source>
</reference>
<evidence type="ECO:0000313" key="3">
    <source>
        <dbReference type="Proteomes" id="UP000029492"/>
    </source>
</evidence>
<accession>A0A089NN27</accession>
<feature type="transmembrane region" description="Helical" evidence="1">
    <location>
        <begin position="13"/>
        <end position="31"/>
    </location>
</feature>
<protein>
    <submittedName>
        <fullName evidence="2">Protein of unassigned function</fullName>
    </submittedName>
</protein>
<dbReference type="EMBL" id="CP003811">
    <property type="protein sequence ID" value="AIQ89321.1"/>
    <property type="molecule type" value="Genomic_DNA"/>
</dbReference>
<keyword evidence="1" id="KW-1133">Transmembrane helix</keyword>
<organism evidence="2 3">
    <name type="scientific">Methylobacterium oryzae CBMB20</name>
    <dbReference type="NCBI Taxonomy" id="693986"/>
    <lineage>
        <taxon>Bacteria</taxon>
        <taxon>Pseudomonadati</taxon>
        <taxon>Pseudomonadota</taxon>
        <taxon>Alphaproteobacteria</taxon>
        <taxon>Hyphomicrobiales</taxon>
        <taxon>Methylobacteriaceae</taxon>
        <taxon>Methylobacterium</taxon>
    </lineage>
</organism>
<evidence type="ECO:0000256" key="1">
    <source>
        <dbReference type="SAM" id="Phobius"/>
    </source>
</evidence>
<gene>
    <name evidence="2" type="ORF">MOC_1566</name>
</gene>
<name>A0A089NN27_9HYPH</name>